<dbReference type="PANTHER" id="PTHR43284">
    <property type="entry name" value="ASPARAGINE SYNTHETASE (GLUTAMINE-HYDROLYZING)"/>
    <property type="match status" value="1"/>
</dbReference>
<keyword evidence="3" id="KW-0028">Amino-acid biosynthesis</keyword>
<dbReference type="Pfam" id="PF00733">
    <property type="entry name" value="Asn_synthase"/>
    <property type="match status" value="1"/>
</dbReference>
<organism evidence="6 7">
    <name type="scientific">Actinorugispora endophytica</name>
    <dbReference type="NCBI Taxonomy" id="1605990"/>
    <lineage>
        <taxon>Bacteria</taxon>
        <taxon>Bacillati</taxon>
        <taxon>Actinomycetota</taxon>
        <taxon>Actinomycetes</taxon>
        <taxon>Streptosporangiales</taxon>
        <taxon>Nocardiopsidaceae</taxon>
        <taxon>Actinorugispora</taxon>
    </lineage>
</organism>
<keyword evidence="7" id="KW-1185">Reference proteome</keyword>
<evidence type="ECO:0000259" key="5">
    <source>
        <dbReference type="Pfam" id="PF00733"/>
    </source>
</evidence>
<protein>
    <recommendedName>
        <fullName evidence="2">asparagine synthase (glutamine-hydrolyzing)</fullName>
        <ecNumber evidence="2">6.3.5.4</ecNumber>
    </recommendedName>
</protein>
<gene>
    <name evidence="6" type="ORF">EV190_11830</name>
</gene>
<evidence type="ECO:0000256" key="1">
    <source>
        <dbReference type="ARBA" id="ARBA00005187"/>
    </source>
</evidence>
<comment type="caution">
    <text evidence="6">The sequence shown here is derived from an EMBL/GenBank/DDBJ whole genome shotgun (WGS) entry which is preliminary data.</text>
</comment>
<dbReference type="InterPro" id="IPR051786">
    <property type="entry name" value="ASN_synthetase/amidase"/>
</dbReference>
<evidence type="ECO:0000313" key="6">
    <source>
        <dbReference type="EMBL" id="TDQ48494.1"/>
    </source>
</evidence>
<feature type="domain" description="Asparagine synthetase" evidence="5">
    <location>
        <begin position="211"/>
        <end position="594"/>
    </location>
</feature>
<sequence length="610" mass="65278">MVGRIGSYFVVLPSGSAPGLAADHFPSAGRLADHPSGDPWIVGSLPADQFTAVAVGERRLAVIGRCPVGADGLRAELAGLDDVSGLDRIARTLPGSFHLAAVVGGRTRVQGSASGTRRVFHARVGPATVAADRSDVLGGALGTDPDPAVLALRMLDALPHPLGEKSVWPGVEPVPADHYLELGERGGSPRLVRWWHPPEPELGLAEGARALLDALTDAVDARTRDGLVVSADLSGGLDSTPLCALAASGPARVVALTMASGLATDDDLHWARIALRALPSLEHVVYPARELPGFYAGLYDVPARMDEPSAAFMSTARTLARLRLAGGHGSRLHMDGLGGDQLLIGEPALYHDMLRERPLDALRRVRVHQLLGRLPAGRTLASLADGRSHRDWFAAARRGLATGEPVRRSMFGWERPVSFGPWFTAEARRSVLDQFDEALESLDSLAPTRGRHADLAAIRAGAREVRLIHQAAEPGGPVGESPFFDDRVVEACLRVRPEERMTPFEFKPLMKAAMAGILPAEFLRRRTKTDGAPLAAEGFGDQDRRISRVWRDSRLAGLGVLDPESIWEAASRPPSVDNRDWGVDTTLAVELWLRSRDRTGNGTGDGKGSD</sequence>
<dbReference type="PANTHER" id="PTHR43284:SF1">
    <property type="entry name" value="ASPARAGINE SYNTHETASE"/>
    <property type="match status" value="1"/>
</dbReference>
<name>A0A4R6UXZ8_9ACTN</name>
<dbReference type="InterPro" id="IPR001962">
    <property type="entry name" value="Asn_synthase"/>
</dbReference>
<dbReference type="EC" id="6.3.5.4" evidence="2"/>
<dbReference type="Proteomes" id="UP000295281">
    <property type="component" value="Unassembled WGS sequence"/>
</dbReference>
<proteinExistence type="predicted"/>
<dbReference type="InterPro" id="IPR014729">
    <property type="entry name" value="Rossmann-like_a/b/a_fold"/>
</dbReference>
<evidence type="ECO:0000256" key="3">
    <source>
        <dbReference type="ARBA" id="ARBA00022888"/>
    </source>
</evidence>
<evidence type="ECO:0000256" key="4">
    <source>
        <dbReference type="ARBA" id="ARBA00048741"/>
    </source>
</evidence>
<keyword evidence="3" id="KW-0061">Asparagine biosynthesis</keyword>
<dbReference type="OrthoDB" id="7053173at2"/>
<dbReference type="SUPFAM" id="SSF52402">
    <property type="entry name" value="Adenine nucleotide alpha hydrolases-like"/>
    <property type="match status" value="1"/>
</dbReference>
<dbReference type="Gene3D" id="3.40.50.620">
    <property type="entry name" value="HUPs"/>
    <property type="match status" value="2"/>
</dbReference>
<evidence type="ECO:0000256" key="2">
    <source>
        <dbReference type="ARBA" id="ARBA00012737"/>
    </source>
</evidence>
<dbReference type="GO" id="GO:0004066">
    <property type="term" value="F:asparagine synthase (glutamine-hydrolyzing) activity"/>
    <property type="evidence" value="ECO:0007669"/>
    <property type="project" value="UniProtKB-EC"/>
</dbReference>
<dbReference type="GO" id="GO:0006529">
    <property type="term" value="P:asparagine biosynthetic process"/>
    <property type="evidence" value="ECO:0007669"/>
    <property type="project" value="UniProtKB-KW"/>
</dbReference>
<dbReference type="EMBL" id="SNYN01000018">
    <property type="protein sequence ID" value="TDQ48494.1"/>
    <property type="molecule type" value="Genomic_DNA"/>
</dbReference>
<comment type="catalytic activity">
    <reaction evidence="4">
        <text>L-aspartate + L-glutamine + ATP + H2O = L-asparagine + L-glutamate + AMP + diphosphate + H(+)</text>
        <dbReference type="Rhea" id="RHEA:12228"/>
        <dbReference type="ChEBI" id="CHEBI:15377"/>
        <dbReference type="ChEBI" id="CHEBI:15378"/>
        <dbReference type="ChEBI" id="CHEBI:29985"/>
        <dbReference type="ChEBI" id="CHEBI:29991"/>
        <dbReference type="ChEBI" id="CHEBI:30616"/>
        <dbReference type="ChEBI" id="CHEBI:33019"/>
        <dbReference type="ChEBI" id="CHEBI:58048"/>
        <dbReference type="ChEBI" id="CHEBI:58359"/>
        <dbReference type="ChEBI" id="CHEBI:456215"/>
        <dbReference type="EC" id="6.3.5.4"/>
    </reaction>
</comment>
<comment type="pathway">
    <text evidence="1">Amino-acid biosynthesis; L-asparagine biosynthesis; L-asparagine from L-aspartate (L-Gln route): step 1/1.</text>
</comment>
<accession>A0A4R6UXZ8</accession>
<dbReference type="AlphaFoldDB" id="A0A4R6UXZ8"/>
<evidence type="ECO:0000313" key="7">
    <source>
        <dbReference type="Proteomes" id="UP000295281"/>
    </source>
</evidence>
<reference evidence="6 7" key="1">
    <citation type="submission" date="2019-03" db="EMBL/GenBank/DDBJ databases">
        <title>Genomic Encyclopedia of Type Strains, Phase IV (KMG-IV): sequencing the most valuable type-strain genomes for metagenomic binning, comparative biology and taxonomic classification.</title>
        <authorList>
            <person name="Goeker M."/>
        </authorList>
    </citation>
    <scope>NUCLEOTIDE SEQUENCE [LARGE SCALE GENOMIC DNA]</scope>
    <source>
        <strain evidence="6 7">DSM 46770</strain>
    </source>
</reference>